<evidence type="ECO:0000256" key="1">
    <source>
        <dbReference type="SAM" id="MobiDB-lite"/>
    </source>
</evidence>
<sequence>MSMHGTITDLIETITHELEPLALIIRADYDEPGIRFFTPPNFSQQVACMRHPAGHKIAPHIHNFLFRQVMYTQEVLIIRRGRAKVNLYSSNRDFVTSRILESGDLILLCGGGHSFEMLEETSMIEVKQGPYTGEGDKTRFDDQEPDE</sequence>
<evidence type="ECO:0000313" key="2">
    <source>
        <dbReference type="EMBL" id="ABC78143.1"/>
    </source>
</evidence>
<dbReference type="HOGENOM" id="CLU_129803_0_0_7"/>
<dbReference type="AlphaFoldDB" id="Q2LVM9"/>
<reference evidence="2 3" key="1">
    <citation type="journal article" date="2007" name="Proc. Natl. Acad. Sci. U.S.A.">
        <title>The genome of Syntrophus aciditrophicus: life at the thermodynamic limit of microbial growth.</title>
        <authorList>
            <person name="McInerney M.J."/>
            <person name="Rohlin L."/>
            <person name="Mouttaki H."/>
            <person name="Kim U."/>
            <person name="Krupp R.S."/>
            <person name="Rios-Hernandez L."/>
            <person name="Sieber J."/>
            <person name="Struchtemeyer C.G."/>
            <person name="Bhattacharyya A."/>
            <person name="Campbell J.W."/>
            <person name="Gunsalus R.P."/>
        </authorList>
    </citation>
    <scope>NUCLEOTIDE SEQUENCE [LARGE SCALE GENOMIC DNA]</scope>
    <source>
        <strain evidence="2 3">SB</strain>
    </source>
</reference>
<dbReference type="KEGG" id="sat:SYN_00828"/>
<dbReference type="InterPro" id="IPR011051">
    <property type="entry name" value="RmlC_Cupin_sf"/>
</dbReference>
<dbReference type="SUPFAM" id="SSF51182">
    <property type="entry name" value="RmlC-like cupins"/>
    <property type="match status" value="1"/>
</dbReference>
<dbReference type="Proteomes" id="UP000001933">
    <property type="component" value="Chromosome"/>
</dbReference>
<protein>
    <submittedName>
        <fullName evidence="2">Hypothetical cytosolic protein</fullName>
    </submittedName>
</protein>
<dbReference type="RefSeq" id="WP_011418163.1">
    <property type="nucleotide sequence ID" value="NC_007759.1"/>
</dbReference>
<dbReference type="EMBL" id="CP000252">
    <property type="protein sequence ID" value="ABC78143.1"/>
    <property type="molecule type" value="Genomic_DNA"/>
</dbReference>
<proteinExistence type="predicted"/>
<evidence type="ECO:0000313" key="3">
    <source>
        <dbReference type="Proteomes" id="UP000001933"/>
    </source>
</evidence>
<dbReference type="OrthoDB" id="9796518at2"/>
<dbReference type="InParanoid" id="Q2LVM9"/>
<accession>Q2LVM9</accession>
<keyword evidence="3" id="KW-1185">Reference proteome</keyword>
<gene>
    <name evidence="2" type="ORF">SYN_00828</name>
</gene>
<organism evidence="2 3">
    <name type="scientific">Syntrophus aciditrophicus (strain SB)</name>
    <dbReference type="NCBI Taxonomy" id="56780"/>
    <lineage>
        <taxon>Bacteria</taxon>
        <taxon>Pseudomonadati</taxon>
        <taxon>Thermodesulfobacteriota</taxon>
        <taxon>Syntrophia</taxon>
        <taxon>Syntrophales</taxon>
        <taxon>Syntrophaceae</taxon>
        <taxon>Syntrophus</taxon>
    </lineage>
</organism>
<feature type="region of interest" description="Disordered" evidence="1">
    <location>
        <begin position="128"/>
        <end position="147"/>
    </location>
</feature>
<feature type="compositionally biased region" description="Basic and acidic residues" evidence="1">
    <location>
        <begin position="134"/>
        <end position="147"/>
    </location>
</feature>
<name>Q2LVM9_SYNAS</name>
<dbReference type="eggNOG" id="ENOG50315N7">
    <property type="taxonomic scope" value="Bacteria"/>
</dbReference>
<dbReference type="STRING" id="56780.SYN_00828"/>